<dbReference type="PANTHER" id="PTHR47963">
    <property type="entry name" value="DEAD-BOX ATP-DEPENDENT RNA HELICASE 47, MITOCHONDRIAL"/>
    <property type="match status" value="1"/>
</dbReference>
<keyword evidence="5" id="KW-0547">Nucleotide-binding</keyword>
<dbReference type="Pfam" id="PF18019">
    <property type="entry name" value="Cas3_HD"/>
    <property type="match status" value="1"/>
</dbReference>
<dbReference type="InterPro" id="IPR006483">
    <property type="entry name" value="CRISPR-assoc_Cas3_HD"/>
</dbReference>
<comment type="similarity">
    <text evidence="1">In the N-terminal section; belongs to the CRISPR-associated nuclease Cas3-HD family.</text>
</comment>
<name>A0A1Z4VUY2_9GAMM</name>
<dbReference type="InterPro" id="IPR014001">
    <property type="entry name" value="Helicase_ATP-bd"/>
</dbReference>
<evidence type="ECO:0000256" key="1">
    <source>
        <dbReference type="ARBA" id="ARBA00006847"/>
    </source>
</evidence>
<dbReference type="InterPro" id="IPR050547">
    <property type="entry name" value="DEAD_box_RNA_helicases"/>
</dbReference>
<dbReference type="Gene3D" id="1.10.3210.30">
    <property type="match status" value="1"/>
</dbReference>
<dbReference type="SUPFAM" id="SSF52540">
    <property type="entry name" value="P-loop containing nucleoside triphosphate hydrolases"/>
    <property type="match status" value="1"/>
</dbReference>
<gene>
    <name evidence="12" type="ORF">FOKN1_2818</name>
</gene>
<keyword evidence="4" id="KW-0479">Metal-binding</keyword>
<dbReference type="SMART" id="SM00490">
    <property type="entry name" value="HELICc"/>
    <property type="match status" value="1"/>
</dbReference>
<keyword evidence="3" id="KW-0540">Nuclease</keyword>
<dbReference type="GO" id="GO:0004518">
    <property type="term" value="F:nuclease activity"/>
    <property type="evidence" value="ECO:0007669"/>
    <property type="project" value="UniProtKB-KW"/>
</dbReference>
<evidence type="ECO:0000256" key="7">
    <source>
        <dbReference type="ARBA" id="ARBA00022806"/>
    </source>
</evidence>
<dbReference type="GO" id="GO:0003724">
    <property type="term" value="F:RNA helicase activity"/>
    <property type="evidence" value="ECO:0007669"/>
    <property type="project" value="TreeGrafter"/>
</dbReference>
<evidence type="ECO:0000313" key="13">
    <source>
        <dbReference type="Proteomes" id="UP000218765"/>
    </source>
</evidence>
<evidence type="ECO:0000259" key="11">
    <source>
        <dbReference type="PROSITE" id="PS51643"/>
    </source>
</evidence>
<protein>
    <submittedName>
        <fullName evidence="12">O-antigen biosynthesis protein RbfC</fullName>
    </submittedName>
</protein>
<evidence type="ECO:0000256" key="5">
    <source>
        <dbReference type="ARBA" id="ARBA00022741"/>
    </source>
</evidence>
<sequence length="854" mass="94857">MLGLDEEDFVSFVVFFLGLHDIGKFARHFQALQPELFNKLQGEQAELPYVRHDVLGELLWRTTLYPYGAERGLLSLTAGGRRPSYDTAADYWLHTVLGHHGKPVSAKDASVREVPESYFPETAREAAKDFFDDWRELRGLGADTPLPPAETVAKASWWLAGLAVLCDWLGSNQRYFPLVEEVIPLEEYWQRALVQAEKAVQRSGVVPTPIAPVKKPTELFGSYFTTLTPLQAHCQSLQLYSGPALYLLEDVTGAGKTEAALILAHRLMAEQGVRGLYFALPTMATANAMFERMGQVYRHLYIEKAAPSLVLAHGARRLHRGFRDAIEDYPVAGNNDYGDGTEPAQFHCAGWLADNPKKSLLAEVGVGTVDQAVLGVLPSRHQSLRLLGLLGKVLIVDEVHAYDAYLFHLLKALLTFHASSGGSAILLSATLPQNQRQALLDAFYVGIESQTKRIERVGEEDYPLMTCANSEALQEKVLESRPEVCRTVAVERIDSLEQAEALMTQAMERGECLCWIRNTVHDARWAWRELTARHPEWEIDLFHARYALGDRLAIETRVVKRFGKEGGASVRKRQILIATPVVEQSLDIDFDYMISDLAPIDLIIQRAGRLHRHRRDQAGNPIDGEDCRGTPVLHLYAPEPLDEPEETWFSAFLPKAAYVYPNHARLWLGLRLLMAKGSFVMPDDARGLIEGVYGDDVAFPAGLETSDIASAGVQSSEGSLADYNAFRITAHYGATGVGRWWSEERAPTRLGDSTPVYLARREGGDIVPLRQEGEFPWQLSSLSMLTAKIASAQRPAAVTEALWEQTLETLPAKGRWGVLLLLDQEDKGIADNGYGDSVTVRYSGLEGLLVGDEC</sequence>
<evidence type="ECO:0000256" key="9">
    <source>
        <dbReference type="ARBA" id="ARBA00023118"/>
    </source>
</evidence>
<evidence type="ECO:0000256" key="3">
    <source>
        <dbReference type="ARBA" id="ARBA00022722"/>
    </source>
</evidence>
<dbReference type="EMBL" id="AP018052">
    <property type="protein sequence ID" value="BAZ95178.1"/>
    <property type="molecule type" value="Genomic_DNA"/>
</dbReference>
<dbReference type="Gene3D" id="3.40.50.300">
    <property type="entry name" value="P-loop containing nucleotide triphosphate hydrolases"/>
    <property type="match status" value="2"/>
</dbReference>
<dbReference type="CDD" id="cd09641">
    <property type="entry name" value="Cas3''_I"/>
    <property type="match status" value="1"/>
</dbReference>
<dbReference type="PROSITE" id="PS51643">
    <property type="entry name" value="HD_CAS3"/>
    <property type="match status" value="1"/>
</dbReference>
<keyword evidence="8" id="KW-0067">ATP-binding</keyword>
<dbReference type="GO" id="GO:0003723">
    <property type="term" value="F:RNA binding"/>
    <property type="evidence" value="ECO:0007669"/>
    <property type="project" value="TreeGrafter"/>
</dbReference>
<dbReference type="NCBIfam" id="TIGR01587">
    <property type="entry name" value="cas3_core"/>
    <property type="match status" value="1"/>
</dbReference>
<evidence type="ECO:0000313" key="12">
    <source>
        <dbReference type="EMBL" id="BAZ95178.1"/>
    </source>
</evidence>
<accession>A0A1Z4VUY2</accession>
<dbReference type="InterPro" id="IPR038257">
    <property type="entry name" value="CRISPR-assoc_Cas3_HD_sf"/>
</dbReference>
<evidence type="ECO:0000256" key="4">
    <source>
        <dbReference type="ARBA" id="ARBA00022723"/>
    </source>
</evidence>
<dbReference type="AlphaFoldDB" id="A0A1Z4VUY2"/>
<dbReference type="InterPro" id="IPR054712">
    <property type="entry name" value="Cas3-like_dom"/>
</dbReference>
<organism evidence="12 13">
    <name type="scientific">Thiohalobacter thiocyanaticus</name>
    <dbReference type="NCBI Taxonomy" id="585455"/>
    <lineage>
        <taxon>Bacteria</taxon>
        <taxon>Pseudomonadati</taxon>
        <taxon>Pseudomonadota</taxon>
        <taxon>Gammaproteobacteria</taxon>
        <taxon>Thiohalobacterales</taxon>
        <taxon>Thiohalobacteraceae</taxon>
        <taxon>Thiohalobacter</taxon>
    </lineage>
</organism>
<dbReference type="Pfam" id="PF22590">
    <property type="entry name" value="Cas3-like_C_2"/>
    <property type="match status" value="1"/>
</dbReference>
<dbReference type="Proteomes" id="UP000218765">
    <property type="component" value="Chromosome"/>
</dbReference>
<dbReference type="GO" id="GO:0051607">
    <property type="term" value="P:defense response to virus"/>
    <property type="evidence" value="ECO:0007669"/>
    <property type="project" value="UniProtKB-KW"/>
</dbReference>
<dbReference type="InterPro" id="IPR001650">
    <property type="entry name" value="Helicase_C-like"/>
</dbReference>
<feature type="domain" description="Helicase ATP-binding" evidence="10">
    <location>
        <begin position="237"/>
        <end position="449"/>
    </location>
</feature>
<dbReference type="InterPro" id="IPR006474">
    <property type="entry name" value="Helicase_Cas3_CRISPR-ass_core"/>
</dbReference>
<keyword evidence="7" id="KW-0347">Helicase</keyword>
<proteinExistence type="inferred from homology"/>
<dbReference type="NCBIfam" id="TIGR01596">
    <property type="entry name" value="cas3_HD"/>
    <property type="match status" value="1"/>
</dbReference>
<dbReference type="GO" id="GO:0046872">
    <property type="term" value="F:metal ion binding"/>
    <property type="evidence" value="ECO:0007669"/>
    <property type="project" value="UniProtKB-KW"/>
</dbReference>
<evidence type="ECO:0000256" key="8">
    <source>
        <dbReference type="ARBA" id="ARBA00022840"/>
    </source>
</evidence>
<keyword evidence="6" id="KW-0378">Hydrolase</keyword>
<dbReference type="PANTHER" id="PTHR47963:SF9">
    <property type="entry name" value="CRISPR-ASSOCIATED ENDONUCLEASE_HELICASE CAS3"/>
    <property type="match status" value="1"/>
</dbReference>
<keyword evidence="9" id="KW-0051">Antiviral defense</keyword>
<dbReference type="GO" id="GO:0005524">
    <property type="term" value="F:ATP binding"/>
    <property type="evidence" value="ECO:0007669"/>
    <property type="project" value="UniProtKB-KW"/>
</dbReference>
<comment type="similarity">
    <text evidence="2">In the central section; belongs to the CRISPR-associated helicase Cas3 family.</text>
</comment>
<keyword evidence="13" id="KW-1185">Reference proteome</keyword>
<dbReference type="GO" id="GO:0016787">
    <property type="term" value="F:hydrolase activity"/>
    <property type="evidence" value="ECO:0007669"/>
    <property type="project" value="UniProtKB-KW"/>
</dbReference>
<feature type="domain" description="HD Cas3-type" evidence="11">
    <location>
        <begin position="1"/>
        <end position="169"/>
    </location>
</feature>
<dbReference type="PROSITE" id="PS51192">
    <property type="entry name" value="HELICASE_ATP_BIND_1"/>
    <property type="match status" value="1"/>
</dbReference>
<evidence type="ECO:0000256" key="6">
    <source>
        <dbReference type="ARBA" id="ARBA00022801"/>
    </source>
</evidence>
<evidence type="ECO:0000256" key="2">
    <source>
        <dbReference type="ARBA" id="ARBA00009046"/>
    </source>
</evidence>
<dbReference type="InterPro" id="IPR027417">
    <property type="entry name" value="P-loop_NTPase"/>
</dbReference>
<reference evidence="12 13" key="1">
    <citation type="submission" date="2017-05" db="EMBL/GenBank/DDBJ databases">
        <title>Thiocyanate degradation by Thiohalobacter thiocyanaticus FOKN1.</title>
        <authorList>
            <person name="Oshiki M."/>
            <person name="Fukushima T."/>
            <person name="Kawano S."/>
            <person name="Nakagawa J."/>
        </authorList>
    </citation>
    <scope>NUCLEOTIDE SEQUENCE [LARGE SCALE GENOMIC DNA]</scope>
    <source>
        <strain evidence="12 13">FOKN1</strain>
    </source>
</reference>
<evidence type="ECO:0000259" key="10">
    <source>
        <dbReference type="PROSITE" id="PS51192"/>
    </source>
</evidence>
<dbReference type="SMART" id="SM00487">
    <property type="entry name" value="DEXDc"/>
    <property type="match status" value="1"/>
</dbReference>
<dbReference type="KEGG" id="ttc:FOKN1_2818"/>